<evidence type="ECO:0000313" key="2">
    <source>
        <dbReference type="Proteomes" id="UP001194468"/>
    </source>
</evidence>
<evidence type="ECO:0000313" key="1">
    <source>
        <dbReference type="EMBL" id="KAF8435948.1"/>
    </source>
</evidence>
<dbReference type="EMBL" id="WHUW01000023">
    <property type="protein sequence ID" value="KAF8435948.1"/>
    <property type="molecule type" value="Genomic_DNA"/>
</dbReference>
<dbReference type="AlphaFoldDB" id="A0AAD4BNS3"/>
<proteinExistence type="predicted"/>
<feature type="non-terminal residue" evidence="1">
    <location>
        <position position="1"/>
    </location>
</feature>
<gene>
    <name evidence="1" type="ORF">L210DRAFT_876530</name>
</gene>
<accession>A0AAD4BNS3</accession>
<name>A0AAD4BNS3_BOLED</name>
<keyword evidence="2" id="KW-1185">Reference proteome</keyword>
<sequence>ITQFLCWKESWWFGKQATVVTDNPALEEGLKAYALQQAALRHGLEKRFTYLWWDS</sequence>
<reference evidence="1" key="1">
    <citation type="submission" date="2019-10" db="EMBL/GenBank/DDBJ databases">
        <authorList>
            <consortium name="DOE Joint Genome Institute"/>
            <person name="Kuo A."/>
            <person name="Miyauchi S."/>
            <person name="Kiss E."/>
            <person name="Drula E."/>
            <person name="Kohler A."/>
            <person name="Sanchez-Garcia M."/>
            <person name="Andreopoulos B."/>
            <person name="Barry K.W."/>
            <person name="Bonito G."/>
            <person name="Buee M."/>
            <person name="Carver A."/>
            <person name="Chen C."/>
            <person name="Cichocki N."/>
            <person name="Clum A."/>
            <person name="Culley D."/>
            <person name="Crous P.W."/>
            <person name="Fauchery L."/>
            <person name="Girlanda M."/>
            <person name="Hayes R."/>
            <person name="Keri Z."/>
            <person name="LaButti K."/>
            <person name="Lipzen A."/>
            <person name="Lombard V."/>
            <person name="Magnuson J."/>
            <person name="Maillard F."/>
            <person name="Morin E."/>
            <person name="Murat C."/>
            <person name="Nolan M."/>
            <person name="Ohm R."/>
            <person name="Pangilinan J."/>
            <person name="Pereira M."/>
            <person name="Perotto S."/>
            <person name="Peter M."/>
            <person name="Riley R."/>
            <person name="Sitrit Y."/>
            <person name="Stielow B."/>
            <person name="Szollosi G."/>
            <person name="Zifcakova L."/>
            <person name="Stursova M."/>
            <person name="Spatafora J.W."/>
            <person name="Tedersoo L."/>
            <person name="Vaario L.-M."/>
            <person name="Yamada A."/>
            <person name="Yan M."/>
            <person name="Wang P."/>
            <person name="Xu J."/>
            <person name="Bruns T."/>
            <person name="Baldrian P."/>
            <person name="Vilgalys R."/>
            <person name="Henrissat B."/>
            <person name="Grigoriev I.V."/>
            <person name="Hibbett D."/>
            <person name="Nagy L.G."/>
            <person name="Martin F.M."/>
        </authorList>
    </citation>
    <scope>NUCLEOTIDE SEQUENCE</scope>
    <source>
        <strain evidence="1">BED1</strain>
    </source>
</reference>
<protein>
    <submittedName>
        <fullName evidence="1">Uncharacterized protein</fullName>
    </submittedName>
</protein>
<comment type="caution">
    <text evidence="1">The sequence shown here is derived from an EMBL/GenBank/DDBJ whole genome shotgun (WGS) entry which is preliminary data.</text>
</comment>
<organism evidence="1 2">
    <name type="scientific">Boletus edulis BED1</name>
    <dbReference type="NCBI Taxonomy" id="1328754"/>
    <lineage>
        <taxon>Eukaryota</taxon>
        <taxon>Fungi</taxon>
        <taxon>Dikarya</taxon>
        <taxon>Basidiomycota</taxon>
        <taxon>Agaricomycotina</taxon>
        <taxon>Agaricomycetes</taxon>
        <taxon>Agaricomycetidae</taxon>
        <taxon>Boletales</taxon>
        <taxon>Boletineae</taxon>
        <taxon>Boletaceae</taxon>
        <taxon>Boletoideae</taxon>
        <taxon>Boletus</taxon>
    </lineage>
</organism>
<reference evidence="1" key="2">
    <citation type="journal article" date="2020" name="Nat. Commun.">
        <title>Large-scale genome sequencing of mycorrhizal fungi provides insights into the early evolution of symbiotic traits.</title>
        <authorList>
            <person name="Miyauchi S."/>
            <person name="Kiss E."/>
            <person name="Kuo A."/>
            <person name="Drula E."/>
            <person name="Kohler A."/>
            <person name="Sanchez-Garcia M."/>
            <person name="Morin E."/>
            <person name="Andreopoulos B."/>
            <person name="Barry K.W."/>
            <person name="Bonito G."/>
            <person name="Buee M."/>
            <person name="Carver A."/>
            <person name="Chen C."/>
            <person name="Cichocki N."/>
            <person name="Clum A."/>
            <person name="Culley D."/>
            <person name="Crous P.W."/>
            <person name="Fauchery L."/>
            <person name="Girlanda M."/>
            <person name="Hayes R.D."/>
            <person name="Keri Z."/>
            <person name="LaButti K."/>
            <person name="Lipzen A."/>
            <person name="Lombard V."/>
            <person name="Magnuson J."/>
            <person name="Maillard F."/>
            <person name="Murat C."/>
            <person name="Nolan M."/>
            <person name="Ohm R.A."/>
            <person name="Pangilinan J."/>
            <person name="Pereira M.F."/>
            <person name="Perotto S."/>
            <person name="Peter M."/>
            <person name="Pfister S."/>
            <person name="Riley R."/>
            <person name="Sitrit Y."/>
            <person name="Stielow J.B."/>
            <person name="Szollosi G."/>
            <person name="Zifcakova L."/>
            <person name="Stursova M."/>
            <person name="Spatafora J.W."/>
            <person name="Tedersoo L."/>
            <person name="Vaario L.M."/>
            <person name="Yamada A."/>
            <person name="Yan M."/>
            <person name="Wang P."/>
            <person name="Xu J."/>
            <person name="Bruns T."/>
            <person name="Baldrian P."/>
            <person name="Vilgalys R."/>
            <person name="Dunand C."/>
            <person name="Henrissat B."/>
            <person name="Grigoriev I.V."/>
            <person name="Hibbett D."/>
            <person name="Nagy L.G."/>
            <person name="Martin F.M."/>
        </authorList>
    </citation>
    <scope>NUCLEOTIDE SEQUENCE</scope>
    <source>
        <strain evidence="1">BED1</strain>
    </source>
</reference>
<dbReference type="Proteomes" id="UP001194468">
    <property type="component" value="Unassembled WGS sequence"/>
</dbReference>